<accession>A0A9W6R191</accession>
<dbReference type="InterPro" id="IPR036259">
    <property type="entry name" value="MFS_trans_sf"/>
</dbReference>
<dbReference type="SUPFAM" id="SSF103473">
    <property type="entry name" value="MFS general substrate transporter"/>
    <property type="match status" value="1"/>
</dbReference>
<keyword evidence="6 7" id="KW-0472">Membrane</keyword>
<dbReference type="PANTHER" id="PTHR42718:SF46">
    <property type="entry name" value="BLR6921 PROTEIN"/>
    <property type="match status" value="1"/>
</dbReference>
<name>A0A9W6R191_9PSEU</name>
<evidence type="ECO:0000259" key="8">
    <source>
        <dbReference type="PROSITE" id="PS50850"/>
    </source>
</evidence>
<comment type="subcellular location">
    <subcellularLocation>
        <location evidence="1">Cell membrane</location>
        <topology evidence="1">Multi-pass membrane protein</topology>
    </subcellularLocation>
</comment>
<proteinExistence type="predicted"/>
<feature type="transmembrane region" description="Helical" evidence="7">
    <location>
        <begin position="99"/>
        <end position="120"/>
    </location>
</feature>
<feature type="transmembrane region" description="Helical" evidence="7">
    <location>
        <begin position="324"/>
        <end position="344"/>
    </location>
</feature>
<comment type="caution">
    <text evidence="9">The sequence shown here is derived from an EMBL/GenBank/DDBJ whole genome shotgun (WGS) entry which is preliminary data.</text>
</comment>
<dbReference type="InterPro" id="IPR011701">
    <property type="entry name" value="MFS"/>
</dbReference>
<keyword evidence="4 7" id="KW-0812">Transmembrane</keyword>
<evidence type="ECO:0000313" key="10">
    <source>
        <dbReference type="Proteomes" id="UP001165136"/>
    </source>
</evidence>
<dbReference type="PROSITE" id="PS50850">
    <property type="entry name" value="MFS"/>
    <property type="match status" value="1"/>
</dbReference>
<dbReference type="Gene3D" id="1.20.1720.10">
    <property type="entry name" value="Multidrug resistance protein D"/>
    <property type="match status" value="1"/>
</dbReference>
<dbReference type="Pfam" id="PF07690">
    <property type="entry name" value="MFS_1"/>
    <property type="match status" value="1"/>
</dbReference>
<feature type="transmembrane region" description="Helical" evidence="7">
    <location>
        <begin position="220"/>
        <end position="237"/>
    </location>
</feature>
<keyword evidence="5 7" id="KW-1133">Transmembrane helix</keyword>
<evidence type="ECO:0000256" key="3">
    <source>
        <dbReference type="ARBA" id="ARBA00022475"/>
    </source>
</evidence>
<sequence>MRRLLLVLAPAMMLIPIAADMVSLVLPVIAEQFTASTAQVAWVVTGFLLVCSIGIPVYGRVADRFGLRRLFTSALAVFGAGSLICALAPGLLILVLGRIVMGAGGAAIPVLAIVAATRLLPREKTAVGVGVIGAAAGVGTAGGPAVGGLLGQLLGWPALFWLMTIAVLVLIPAVRRVITDDSPDDRRLLDLLGGALLGLGAGLLLFGVTRAEGAGIGSPSSWGAMLAGVTLAALFAWRTRAATHPFVPPSLFTNRGYVMAIVVIFLAMFVNMATLVLVSILVIDVNGLTSAQGSLVMIPGGLALAMVSPVAGRIGARGANEGTAAFLGLTAIGLSTLFLSTIAVGASPVLAGLAVLGLGAGFGVLVTLVTSAVSHLLPPEQVGAGVGIFQGAQFLGAGAGPALFSALLSARQAGGPDAVNPLYTNQAPAYSDIFLALTVVLLPAMIAALRLRKARATPPRALTPH</sequence>
<reference evidence="9" key="1">
    <citation type="submission" date="2023-03" db="EMBL/GenBank/DDBJ databases">
        <title>Amycolatopsis taiwanensis NBRC 103393.</title>
        <authorList>
            <person name="Ichikawa N."/>
            <person name="Sato H."/>
            <person name="Tonouchi N."/>
        </authorList>
    </citation>
    <scope>NUCLEOTIDE SEQUENCE</scope>
    <source>
        <strain evidence="9">NBRC 103393</strain>
    </source>
</reference>
<feature type="transmembrane region" description="Helical" evidence="7">
    <location>
        <begin position="158"/>
        <end position="177"/>
    </location>
</feature>
<organism evidence="9 10">
    <name type="scientific">Amycolatopsis taiwanensis</name>
    <dbReference type="NCBI Taxonomy" id="342230"/>
    <lineage>
        <taxon>Bacteria</taxon>
        <taxon>Bacillati</taxon>
        <taxon>Actinomycetota</taxon>
        <taxon>Actinomycetes</taxon>
        <taxon>Pseudonocardiales</taxon>
        <taxon>Pseudonocardiaceae</taxon>
        <taxon>Amycolatopsis</taxon>
    </lineage>
</organism>
<dbReference type="EMBL" id="BSTI01000004">
    <property type="protein sequence ID" value="GLY65742.1"/>
    <property type="molecule type" value="Genomic_DNA"/>
</dbReference>
<feature type="transmembrane region" description="Helical" evidence="7">
    <location>
        <begin position="70"/>
        <end position="93"/>
    </location>
</feature>
<dbReference type="InterPro" id="IPR020846">
    <property type="entry name" value="MFS_dom"/>
</dbReference>
<gene>
    <name evidence="9" type="ORF">Atai01_23610</name>
</gene>
<dbReference type="GO" id="GO:0022857">
    <property type="term" value="F:transmembrane transporter activity"/>
    <property type="evidence" value="ECO:0007669"/>
    <property type="project" value="InterPro"/>
</dbReference>
<feature type="transmembrane region" description="Helical" evidence="7">
    <location>
        <begin position="433"/>
        <end position="451"/>
    </location>
</feature>
<keyword evidence="2" id="KW-0813">Transport</keyword>
<evidence type="ECO:0000256" key="4">
    <source>
        <dbReference type="ARBA" id="ARBA00022692"/>
    </source>
</evidence>
<dbReference type="Gene3D" id="1.20.1250.20">
    <property type="entry name" value="MFS general substrate transporter like domains"/>
    <property type="match status" value="1"/>
</dbReference>
<evidence type="ECO:0000256" key="1">
    <source>
        <dbReference type="ARBA" id="ARBA00004651"/>
    </source>
</evidence>
<feature type="transmembrane region" description="Helical" evidence="7">
    <location>
        <begin position="40"/>
        <end position="58"/>
    </location>
</feature>
<dbReference type="PRINTS" id="PR01036">
    <property type="entry name" value="TCRTETB"/>
</dbReference>
<dbReference type="GO" id="GO:0005886">
    <property type="term" value="C:plasma membrane"/>
    <property type="evidence" value="ECO:0007669"/>
    <property type="project" value="UniProtKB-SubCell"/>
</dbReference>
<dbReference type="PANTHER" id="PTHR42718">
    <property type="entry name" value="MAJOR FACILITATOR SUPERFAMILY MULTIDRUG TRANSPORTER MFSC"/>
    <property type="match status" value="1"/>
</dbReference>
<feature type="transmembrane region" description="Helical" evidence="7">
    <location>
        <begin position="127"/>
        <end position="146"/>
    </location>
</feature>
<dbReference type="AlphaFoldDB" id="A0A9W6R191"/>
<evidence type="ECO:0000256" key="2">
    <source>
        <dbReference type="ARBA" id="ARBA00022448"/>
    </source>
</evidence>
<feature type="transmembrane region" description="Helical" evidence="7">
    <location>
        <begin position="295"/>
        <end position="312"/>
    </location>
</feature>
<evidence type="ECO:0000256" key="5">
    <source>
        <dbReference type="ARBA" id="ARBA00022989"/>
    </source>
</evidence>
<keyword evidence="10" id="KW-1185">Reference proteome</keyword>
<dbReference type="Proteomes" id="UP001165136">
    <property type="component" value="Unassembled WGS sequence"/>
</dbReference>
<feature type="transmembrane region" description="Helical" evidence="7">
    <location>
        <begin position="189"/>
        <end position="208"/>
    </location>
</feature>
<feature type="transmembrane region" description="Helical" evidence="7">
    <location>
        <begin position="257"/>
        <end position="283"/>
    </location>
</feature>
<evidence type="ECO:0000256" key="6">
    <source>
        <dbReference type="ARBA" id="ARBA00023136"/>
    </source>
</evidence>
<feature type="transmembrane region" description="Helical" evidence="7">
    <location>
        <begin position="350"/>
        <end position="373"/>
    </location>
</feature>
<evidence type="ECO:0000313" key="9">
    <source>
        <dbReference type="EMBL" id="GLY65742.1"/>
    </source>
</evidence>
<protein>
    <submittedName>
        <fullName evidence="9">MFS transporter</fullName>
    </submittedName>
</protein>
<keyword evidence="3" id="KW-1003">Cell membrane</keyword>
<evidence type="ECO:0000256" key="7">
    <source>
        <dbReference type="SAM" id="Phobius"/>
    </source>
</evidence>
<feature type="domain" description="Major facilitator superfamily (MFS) profile" evidence="8">
    <location>
        <begin position="4"/>
        <end position="456"/>
    </location>
</feature>